<accession>A0A7C8IEX6</accession>
<keyword evidence="1" id="KW-0472">Membrane</keyword>
<evidence type="ECO:0000313" key="2">
    <source>
        <dbReference type="EMBL" id="KAF2877934.1"/>
    </source>
</evidence>
<keyword evidence="3" id="KW-1185">Reference proteome</keyword>
<comment type="caution">
    <text evidence="2">The sequence shown here is derived from an EMBL/GenBank/DDBJ whole genome shotgun (WGS) entry which is preliminary data.</text>
</comment>
<protein>
    <submittedName>
        <fullName evidence="2">Uncharacterized protein</fullName>
    </submittedName>
</protein>
<keyword evidence="1" id="KW-1133">Transmembrane helix</keyword>
<name>A0A7C8IEX6_9PLEO</name>
<evidence type="ECO:0000313" key="3">
    <source>
        <dbReference type="Proteomes" id="UP000481861"/>
    </source>
</evidence>
<dbReference type="Proteomes" id="UP000481861">
    <property type="component" value="Unassembled WGS sequence"/>
</dbReference>
<gene>
    <name evidence="2" type="ORF">BDV95DRAFT_556354</name>
</gene>
<feature type="transmembrane region" description="Helical" evidence="1">
    <location>
        <begin position="56"/>
        <end position="74"/>
    </location>
</feature>
<dbReference type="AlphaFoldDB" id="A0A7C8IEX6"/>
<sequence length="386" mass="43337">MRVAHHAHGHGTPSRLSPTRNCSNLLVTCCCEDVTFEGILVAVCLDKQSVPAYKHFICTLFLFTLHLLLFYTFAFAQLPITMLLLTSMLRSLAVIYLFSSWTQAFSIDAYTCRNRYYDTTAHLISQTMLRIADALDVASNPNQEPKEKLDDTNQILYKTPTADLFRILSGNAQHMLQKYNWIHHNQQMDSFIIYCKADVFKPADNAGAGTKWVFTRGSGHGERVQYNGPSYGPQGSRATHDIACAEGDMVTSVFSDKFLGIILCPRMILEITRGYQDTQPINNGQTLHGYLNADHLVLNVFRLMYHYTFPQHTTTGADALTGWTDCVALDLNRALVNFYSFAYHTLARLFTTKVPGSAFVEGVWYDPRALGEAKQFLAECPPGGNL</sequence>
<evidence type="ECO:0000256" key="1">
    <source>
        <dbReference type="SAM" id="Phobius"/>
    </source>
</evidence>
<keyword evidence="1" id="KW-0812">Transmembrane</keyword>
<proteinExistence type="predicted"/>
<dbReference type="EMBL" id="JAADJZ010000001">
    <property type="protein sequence ID" value="KAF2877934.1"/>
    <property type="molecule type" value="Genomic_DNA"/>
</dbReference>
<reference evidence="2 3" key="1">
    <citation type="submission" date="2020-01" db="EMBL/GenBank/DDBJ databases">
        <authorList>
            <consortium name="DOE Joint Genome Institute"/>
            <person name="Haridas S."/>
            <person name="Albert R."/>
            <person name="Binder M."/>
            <person name="Bloem J."/>
            <person name="Labutti K."/>
            <person name="Salamov A."/>
            <person name="Andreopoulos B."/>
            <person name="Baker S.E."/>
            <person name="Barry K."/>
            <person name="Bills G."/>
            <person name="Bluhm B.H."/>
            <person name="Cannon C."/>
            <person name="Castanera R."/>
            <person name="Culley D.E."/>
            <person name="Daum C."/>
            <person name="Ezra D."/>
            <person name="Gonzalez J.B."/>
            <person name="Henrissat B."/>
            <person name="Kuo A."/>
            <person name="Liang C."/>
            <person name="Lipzen A."/>
            <person name="Lutzoni F."/>
            <person name="Magnuson J."/>
            <person name="Mondo S."/>
            <person name="Nolan M."/>
            <person name="Ohm R."/>
            <person name="Pangilinan J."/>
            <person name="Park H.-J.H."/>
            <person name="Ramirez L."/>
            <person name="Alfaro M."/>
            <person name="Sun H."/>
            <person name="Tritt A."/>
            <person name="Yoshinaga Y."/>
            <person name="Zwiers L.-H.L."/>
            <person name="Turgeon B.G."/>
            <person name="Goodwin S.B."/>
            <person name="Spatafora J.W."/>
            <person name="Crous P.W."/>
            <person name="Grigoriev I.V."/>
        </authorList>
    </citation>
    <scope>NUCLEOTIDE SEQUENCE [LARGE SCALE GENOMIC DNA]</scope>
    <source>
        <strain evidence="2 3">CBS 611.86</strain>
    </source>
</reference>
<organism evidence="2 3">
    <name type="scientific">Massariosphaeria phaeospora</name>
    <dbReference type="NCBI Taxonomy" id="100035"/>
    <lineage>
        <taxon>Eukaryota</taxon>
        <taxon>Fungi</taxon>
        <taxon>Dikarya</taxon>
        <taxon>Ascomycota</taxon>
        <taxon>Pezizomycotina</taxon>
        <taxon>Dothideomycetes</taxon>
        <taxon>Pleosporomycetidae</taxon>
        <taxon>Pleosporales</taxon>
        <taxon>Pleosporales incertae sedis</taxon>
        <taxon>Massariosphaeria</taxon>
    </lineage>
</organism>